<dbReference type="InterPro" id="IPR003441">
    <property type="entry name" value="NAC-dom"/>
</dbReference>
<dbReference type="PANTHER" id="PTHR31719:SF43">
    <property type="entry name" value="NAC TRANSCRIPTION FACTOR 56"/>
    <property type="match status" value="1"/>
</dbReference>
<feature type="region of interest" description="Disordered" evidence="5">
    <location>
        <begin position="287"/>
        <end position="350"/>
    </location>
</feature>
<evidence type="ECO:0000313" key="7">
    <source>
        <dbReference type="EMBL" id="TQD72311.1"/>
    </source>
</evidence>
<dbReference type="AlphaFoldDB" id="A0A540KDL2"/>
<accession>A0A540KDL2</accession>
<name>A0A540KDL2_MALBA</name>
<dbReference type="SUPFAM" id="SSF101941">
    <property type="entry name" value="NAC domain"/>
    <property type="match status" value="1"/>
</dbReference>
<evidence type="ECO:0000313" key="8">
    <source>
        <dbReference type="Proteomes" id="UP000315295"/>
    </source>
</evidence>
<dbReference type="PANTHER" id="PTHR31719">
    <property type="entry name" value="NAC TRANSCRIPTION FACTOR 56"/>
    <property type="match status" value="1"/>
</dbReference>
<evidence type="ECO:0000256" key="4">
    <source>
        <dbReference type="ARBA" id="ARBA00023242"/>
    </source>
</evidence>
<evidence type="ECO:0000256" key="1">
    <source>
        <dbReference type="ARBA" id="ARBA00023015"/>
    </source>
</evidence>
<feature type="domain" description="NAC" evidence="6">
    <location>
        <begin position="8"/>
        <end position="149"/>
    </location>
</feature>
<evidence type="ECO:0000256" key="5">
    <source>
        <dbReference type="SAM" id="MobiDB-lite"/>
    </source>
</evidence>
<sequence>MYPQSAALPADISLQCTDEELCVSLEKIQDGSPLPGNVIQDVNPYRCAPSNLPGYFSCLSNGYGFWYFIRSSESNPTNTGQWRAKGKASRIFSNSSIYGWRATLEFYRGQDPHETKTNWVMQEYWITQKKSSESSKLKDVGSLCRVFLRDDETPNSNKLQELVNSDRAIHSTHSVVPRVEDRGSTSKPRVENEPSNDHETGTLVVTERLPVRDDNVQIMHENDYLSRGDYLELLDLDTPASHSFSSVSSCLTMSSDECFDSLALLEELEPKSKQELVTNNNKLVVSASSSGSFDKSRDEERIRNRSPNPGSSVCAKIVTENSSKNASRKQKSDDRNEGPSNSQNANVGGTKKLKRKKYFCFMPF</sequence>
<dbReference type="GO" id="GO:0003677">
    <property type="term" value="F:DNA binding"/>
    <property type="evidence" value="ECO:0007669"/>
    <property type="project" value="UniProtKB-KW"/>
</dbReference>
<gene>
    <name evidence="7" type="ORF">C1H46_042157</name>
</gene>
<feature type="compositionally biased region" description="Basic and acidic residues" evidence="5">
    <location>
        <begin position="178"/>
        <end position="199"/>
    </location>
</feature>
<feature type="compositionally biased region" description="Basic and acidic residues" evidence="5">
    <location>
        <begin position="294"/>
        <end position="303"/>
    </location>
</feature>
<evidence type="ECO:0000259" key="6">
    <source>
        <dbReference type="PROSITE" id="PS51005"/>
    </source>
</evidence>
<keyword evidence="8" id="KW-1185">Reference proteome</keyword>
<evidence type="ECO:0000256" key="3">
    <source>
        <dbReference type="ARBA" id="ARBA00023163"/>
    </source>
</evidence>
<dbReference type="Proteomes" id="UP000315295">
    <property type="component" value="Unassembled WGS sequence"/>
</dbReference>
<protein>
    <recommendedName>
        <fullName evidence="6">NAC domain-containing protein</fullName>
    </recommendedName>
</protein>
<comment type="caution">
    <text evidence="7">The sequence shown here is derived from an EMBL/GenBank/DDBJ whole genome shotgun (WGS) entry which is preliminary data.</text>
</comment>
<dbReference type="GO" id="GO:0006355">
    <property type="term" value="P:regulation of DNA-templated transcription"/>
    <property type="evidence" value="ECO:0007669"/>
    <property type="project" value="InterPro"/>
</dbReference>
<dbReference type="InterPro" id="IPR036093">
    <property type="entry name" value="NAC_dom_sf"/>
</dbReference>
<keyword evidence="2" id="KW-0238">DNA-binding</keyword>
<feature type="compositionally biased region" description="Polar residues" evidence="5">
    <location>
        <begin position="338"/>
        <end position="347"/>
    </location>
</feature>
<dbReference type="Gene3D" id="2.170.150.80">
    <property type="entry name" value="NAC domain"/>
    <property type="match status" value="1"/>
</dbReference>
<dbReference type="EMBL" id="VIEB01001422">
    <property type="protein sequence ID" value="TQD72311.1"/>
    <property type="molecule type" value="Genomic_DNA"/>
</dbReference>
<proteinExistence type="predicted"/>
<dbReference type="PROSITE" id="PS51005">
    <property type="entry name" value="NAC"/>
    <property type="match status" value="1"/>
</dbReference>
<keyword evidence="1" id="KW-0805">Transcription regulation</keyword>
<keyword evidence="4" id="KW-0539">Nucleus</keyword>
<feature type="region of interest" description="Disordered" evidence="5">
    <location>
        <begin position="170"/>
        <end position="199"/>
    </location>
</feature>
<reference evidence="7 8" key="1">
    <citation type="journal article" date="2019" name="G3 (Bethesda)">
        <title>Sequencing of a Wild Apple (Malus baccata) Genome Unravels the Differences Between Cultivated and Wild Apple Species Regarding Disease Resistance and Cold Tolerance.</title>
        <authorList>
            <person name="Chen X."/>
        </authorList>
    </citation>
    <scope>NUCLEOTIDE SEQUENCE [LARGE SCALE GENOMIC DNA]</scope>
    <source>
        <strain evidence="8">cv. Shandingzi</strain>
        <tissue evidence="7">Leaves</tissue>
    </source>
</reference>
<evidence type="ECO:0000256" key="2">
    <source>
        <dbReference type="ARBA" id="ARBA00023125"/>
    </source>
</evidence>
<dbReference type="Pfam" id="PF02365">
    <property type="entry name" value="NAM"/>
    <property type="match status" value="1"/>
</dbReference>
<organism evidence="7 8">
    <name type="scientific">Malus baccata</name>
    <name type="common">Siberian crab apple</name>
    <name type="synonym">Pyrus baccata</name>
    <dbReference type="NCBI Taxonomy" id="106549"/>
    <lineage>
        <taxon>Eukaryota</taxon>
        <taxon>Viridiplantae</taxon>
        <taxon>Streptophyta</taxon>
        <taxon>Embryophyta</taxon>
        <taxon>Tracheophyta</taxon>
        <taxon>Spermatophyta</taxon>
        <taxon>Magnoliopsida</taxon>
        <taxon>eudicotyledons</taxon>
        <taxon>Gunneridae</taxon>
        <taxon>Pentapetalae</taxon>
        <taxon>rosids</taxon>
        <taxon>fabids</taxon>
        <taxon>Rosales</taxon>
        <taxon>Rosaceae</taxon>
        <taxon>Amygdaloideae</taxon>
        <taxon>Maleae</taxon>
        <taxon>Malus</taxon>
    </lineage>
</organism>
<dbReference type="STRING" id="106549.A0A540KDL2"/>
<keyword evidence="3" id="KW-0804">Transcription</keyword>